<keyword evidence="1" id="KW-0808">Transferase</keyword>
<gene>
    <name evidence="3" type="ORF">FF041_23865</name>
</gene>
<dbReference type="Gene3D" id="3.30.565.10">
    <property type="entry name" value="Histidine kinase-like ATPase, C-terminal domain"/>
    <property type="match status" value="1"/>
</dbReference>
<dbReference type="InterPro" id="IPR036890">
    <property type="entry name" value="HATPase_C_sf"/>
</dbReference>
<dbReference type="PANTHER" id="PTHR35526">
    <property type="entry name" value="ANTI-SIGMA-F FACTOR RSBW-RELATED"/>
    <property type="match status" value="1"/>
</dbReference>
<dbReference type="GO" id="GO:0004674">
    <property type="term" value="F:protein serine/threonine kinase activity"/>
    <property type="evidence" value="ECO:0007669"/>
    <property type="project" value="UniProtKB-KW"/>
</dbReference>
<protein>
    <submittedName>
        <fullName evidence="3">ATP-binding protein</fullName>
    </submittedName>
</protein>
<feature type="domain" description="Histidine kinase/HSP90-like ATPase" evidence="2">
    <location>
        <begin position="23"/>
        <end position="129"/>
    </location>
</feature>
<evidence type="ECO:0000256" key="1">
    <source>
        <dbReference type="ARBA" id="ARBA00022527"/>
    </source>
</evidence>
<evidence type="ECO:0000313" key="4">
    <source>
        <dbReference type="Proteomes" id="UP000419138"/>
    </source>
</evidence>
<dbReference type="CDD" id="cd16936">
    <property type="entry name" value="HATPase_RsbW-like"/>
    <property type="match status" value="1"/>
</dbReference>
<dbReference type="SUPFAM" id="SSF55874">
    <property type="entry name" value="ATPase domain of HSP90 chaperone/DNA topoisomerase II/histidine kinase"/>
    <property type="match status" value="1"/>
</dbReference>
<keyword evidence="3" id="KW-0067">ATP-binding</keyword>
<name>A0A646KLC7_STRJU</name>
<sequence length="140" mass="14797">MHEYMSEVRVWGLICPGRTEEIGRVRRWTRDILTDHPSADDEVVIVSELGTNALLYTASGQENGVFQVALALSDHVLAVSVADAGDSATIPRIASADAAAVHGRGLSMVSTLANHIAIHDTGHGHTVTAELTTARPGGHP</sequence>
<dbReference type="GO" id="GO:0005524">
    <property type="term" value="F:ATP binding"/>
    <property type="evidence" value="ECO:0007669"/>
    <property type="project" value="UniProtKB-KW"/>
</dbReference>
<keyword evidence="1" id="KW-0723">Serine/threonine-protein kinase</keyword>
<dbReference type="InterPro" id="IPR003594">
    <property type="entry name" value="HATPase_dom"/>
</dbReference>
<evidence type="ECO:0000313" key="3">
    <source>
        <dbReference type="EMBL" id="MQT03112.1"/>
    </source>
</evidence>
<keyword evidence="3" id="KW-0547">Nucleotide-binding</keyword>
<evidence type="ECO:0000259" key="2">
    <source>
        <dbReference type="Pfam" id="PF13581"/>
    </source>
</evidence>
<accession>A0A646KLC7</accession>
<dbReference type="Pfam" id="PF13581">
    <property type="entry name" value="HATPase_c_2"/>
    <property type="match status" value="1"/>
</dbReference>
<keyword evidence="1" id="KW-0418">Kinase</keyword>
<dbReference type="PANTHER" id="PTHR35526:SF3">
    <property type="entry name" value="ANTI-SIGMA-F FACTOR RSBW"/>
    <property type="match status" value="1"/>
</dbReference>
<dbReference type="Proteomes" id="UP000419138">
    <property type="component" value="Unassembled WGS sequence"/>
</dbReference>
<dbReference type="OrthoDB" id="3871793at2"/>
<dbReference type="AlphaFoldDB" id="A0A646KLC7"/>
<comment type="caution">
    <text evidence="3">The sequence shown here is derived from an EMBL/GenBank/DDBJ whole genome shotgun (WGS) entry which is preliminary data.</text>
</comment>
<organism evidence="3 4">
    <name type="scientific">Streptomyces jumonjinensis</name>
    <dbReference type="NCBI Taxonomy" id="1945"/>
    <lineage>
        <taxon>Bacteria</taxon>
        <taxon>Bacillati</taxon>
        <taxon>Actinomycetota</taxon>
        <taxon>Actinomycetes</taxon>
        <taxon>Kitasatosporales</taxon>
        <taxon>Streptomycetaceae</taxon>
        <taxon>Streptomyces</taxon>
    </lineage>
</organism>
<proteinExistence type="predicted"/>
<reference evidence="3 4" key="1">
    <citation type="submission" date="2019-05" db="EMBL/GenBank/DDBJ databases">
        <title>Comparative genomics and metabolomics analyses of clavulanic acid producing Streptomyces species provides insight into specialized metabolism and evolution of beta-lactam biosynthetic gene clusters.</title>
        <authorList>
            <person name="Moore M.A."/>
            <person name="Cruz-Morales P."/>
            <person name="Barona Gomez F."/>
            <person name="Kapil T."/>
        </authorList>
    </citation>
    <scope>NUCLEOTIDE SEQUENCE [LARGE SCALE GENOMIC DNA]</scope>
    <source>
        <strain evidence="3 4">NRRL 5741</strain>
    </source>
</reference>
<dbReference type="EMBL" id="VCLA01000164">
    <property type="protein sequence ID" value="MQT03112.1"/>
    <property type="molecule type" value="Genomic_DNA"/>
</dbReference>
<keyword evidence="4" id="KW-1185">Reference proteome</keyword>
<dbReference type="InterPro" id="IPR050267">
    <property type="entry name" value="Anti-sigma-factor_SerPK"/>
</dbReference>